<evidence type="ECO:0000313" key="4">
    <source>
        <dbReference type="Proteomes" id="UP000469125"/>
    </source>
</evidence>
<feature type="domain" description="RNA-binding S4" evidence="2">
    <location>
        <begin position="182"/>
        <end position="242"/>
    </location>
</feature>
<proteinExistence type="predicted"/>
<dbReference type="Pfam" id="PF21278">
    <property type="entry name" value="YlmH_1st"/>
    <property type="match status" value="1"/>
</dbReference>
<dbReference type="CDD" id="cd00165">
    <property type="entry name" value="S4"/>
    <property type="match status" value="1"/>
</dbReference>
<dbReference type="Pfam" id="PF17774">
    <property type="entry name" value="YlmH_RBD"/>
    <property type="match status" value="1"/>
</dbReference>
<dbReference type="SMART" id="SM00363">
    <property type="entry name" value="S4"/>
    <property type="match status" value="1"/>
</dbReference>
<dbReference type="RefSeq" id="WP_155669482.1">
    <property type="nucleotide sequence ID" value="NZ_WOCA01000012.1"/>
</dbReference>
<dbReference type="SUPFAM" id="SSF55174">
    <property type="entry name" value="Alpha-L RNA-binding motif"/>
    <property type="match status" value="1"/>
</dbReference>
<dbReference type="InterPro" id="IPR012677">
    <property type="entry name" value="Nucleotide-bd_a/b_plait_sf"/>
</dbReference>
<dbReference type="PANTHER" id="PTHR13633">
    <property type="entry name" value="MITOCHONDRIAL TRANSCRIPTION RESCUE FACTOR 1"/>
    <property type="match status" value="1"/>
</dbReference>
<organism evidence="3 4">
    <name type="scientific">Ornithinibacillus caprae</name>
    <dbReference type="NCBI Taxonomy" id="2678566"/>
    <lineage>
        <taxon>Bacteria</taxon>
        <taxon>Bacillati</taxon>
        <taxon>Bacillota</taxon>
        <taxon>Bacilli</taxon>
        <taxon>Bacillales</taxon>
        <taxon>Bacillaceae</taxon>
        <taxon>Ornithinibacillus</taxon>
    </lineage>
</organism>
<evidence type="ECO:0000313" key="3">
    <source>
        <dbReference type="EMBL" id="MUK89518.1"/>
    </source>
</evidence>
<protein>
    <submittedName>
        <fullName evidence="3">RNA-binding protein</fullName>
    </submittedName>
</protein>
<dbReference type="InterPro" id="IPR040591">
    <property type="entry name" value="RqcP2_RBD"/>
</dbReference>
<reference evidence="3 4" key="1">
    <citation type="submission" date="2019-11" db="EMBL/GenBank/DDBJ databases">
        <authorList>
            <person name="Li X."/>
        </authorList>
    </citation>
    <scope>NUCLEOTIDE SEQUENCE [LARGE SCALE GENOMIC DNA]</scope>
    <source>
        <strain evidence="3 4">L9</strain>
    </source>
</reference>
<sequence>MDIYQHFRKEEHDFIDQVLSWINEVERSYQRKLTDFLDPREQQIVDMLVGTSNDEIQVQQFGGGKYSERKRVIIAPYYEEIAQEDFELTCLQASYQEKFITLSHRDVMGSFLSLGIKRKKLGDIVVKDGLIQLITTNDIAMYVLTNLSSFKKATIKLEEQPLENLLEIAPNWVETDQTVSSLRLDNVLKEIYHISRKVASEYIEKKYVKVNYKLVEDGKFLLQENDLISLRGKGRSMLVRINGQTKKDKIRITTAVLRD</sequence>
<dbReference type="Gene3D" id="3.10.290.10">
    <property type="entry name" value="RNA-binding S4 domain"/>
    <property type="match status" value="1"/>
</dbReference>
<dbReference type="AlphaFoldDB" id="A0A6N8FPT8"/>
<keyword evidence="1" id="KW-0694">RNA-binding</keyword>
<dbReference type="Proteomes" id="UP000469125">
    <property type="component" value="Unassembled WGS sequence"/>
</dbReference>
<dbReference type="Pfam" id="PF01479">
    <property type="entry name" value="S4"/>
    <property type="match status" value="1"/>
</dbReference>
<keyword evidence="4" id="KW-1185">Reference proteome</keyword>
<name>A0A6N8FPT8_9BACI</name>
<comment type="caution">
    <text evidence="3">The sequence shown here is derived from an EMBL/GenBank/DDBJ whole genome shotgun (WGS) entry which is preliminary data.</text>
</comment>
<dbReference type="PANTHER" id="PTHR13633:SF3">
    <property type="entry name" value="MITOCHONDRIAL TRANSCRIPTION RESCUE FACTOR 1"/>
    <property type="match status" value="1"/>
</dbReference>
<dbReference type="PROSITE" id="PS50889">
    <property type="entry name" value="S4"/>
    <property type="match status" value="1"/>
</dbReference>
<dbReference type="EMBL" id="WOCA01000012">
    <property type="protein sequence ID" value="MUK89518.1"/>
    <property type="molecule type" value="Genomic_DNA"/>
</dbReference>
<dbReference type="GO" id="GO:0003723">
    <property type="term" value="F:RNA binding"/>
    <property type="evidence" value="ECO:0007669"/>
    <property type="project" value="UniProtKB-KW"/>
</dbReference>
<evidence type="ECO:0000259" key="2">
    <source>
        <dbReference type="SMART" id="SM00363"/>
    </source>
</evidence>
<dbReference type="Gene3D" id="3.30.70.330">
    <property type="match status" value="1"/>
</dbReference>
<dbReference type="Gene3D" id="3.30.1370.160">
    <property type="match status" value="1"/>
</dbReference>
<gene>
    <name evidence="3" type="ORF">GMD78_14215</name>
</gene>
<dbReference type="InterPro" id="IPR036986">
    <property type="entry name" value="S4_RNA-bd_sf"/>
</dbReference>
<accession>A0A6N8FPT8</accession>
<dbReference type="InterPro" id="IPR002942">
    <property type="entry name" value="S4_RNA-bd"/>
</dbReference>
<dbReference type="InterPro" id="IPR048443">
    <property type="entry name" value="RqcP2_N"/>
</dbReference>
<evidence type="ECO:0000256" key="1">
    <source>
        <dbReference type="PROSITE-ProRule" id="PRU00182"/>
    </source>
</evidence>